<gene>
    <name evidence="1" type="ORF">CC86DRAFT_315929</name>
</gene>
<organism evidence="1 2">
    <name type="scientific">Ophiobolus disseminans</name>
    <dbReference type="NCBI Taxonomy" id="1469910"/>
    <lineage>
        <taxon>Eukaryota</taxon>
        <taxon>Fungi</taxon>
        <taxon>Dikarya</taxon>
        <taxon>Ascomycota</taxon>
        <taxon>Pezizomycotina</taxon>
        <taxon>Dothideomycetes</taxon>
        <taxon>Pleosporomycetidae</taxon>
        <taxon>Pleosporales</taxon>
        <taxon>Pleosporineae</taxon>
        <taxon>Phaeosphaeriaceae</taxon>
        <taxon>Ophiobolus</taxon>
    </lineage>
</organism>
<reference evidence="1" key="1">
    <citation type="journal article" date="2020" name="Stud. Mycol.">
        <title>101 Dothideomycetes genomes: a test case for predicting lifestyles and emergence of pathogens.</title>
        <authorList>
            <person name="Haridas S."/>
            <person name="Albert R."/>
            <person name="Binder M."/>
            <person name="Bloem J."/>
            <person name="Labutti K."/>
            <person name="Salamov A."/>
            <person name="Andreopoulos B."/>
            <person name="Baker S."/>
            <person name="Barry K."/>
            <person name="Bills G."/>
            <person name="Bluhm B."/>
            <person name="Cannon C."/>
            <person name="Castanera R."/>
            <person name="Culley D."/>
            <person name="Daum C."/>
            <person name="Ezra D."/>
            <person name="Gonzalez J."/>
            <person name="Henrissat B."/>
            <person name="Kuo A."/>
            <person name="Liang C."/>
            <person name="Lipzen A."/>
            <person name="Lutzoni F."/>
            <person name="Magnuson J."/>
            <person name="Mondo S."/>
            <person name="Nolan M."/>
            <person name="Ohm R."/>
            <person name="Pangilinan J."/>
            <person name="Park H.-J."/>
            <person name="Ramirez L."/>
            <person name="Alfaro M."/>
            <person name="Sun H."/>
            <person name="Tritt A."/>
            <person name="Yoshinaga Y."/>
            <person name="Zwiers L.-H."/>
            <person name="Turgeon B."/>
            <person name="Goodwin S."/>
            <person name="Spatafora J."/>
            <person name="Crous P."/>
            <person name="Grigoriev I."/>
        </authorList>
    </citation>
    <scope>NUCLEOTIDE SEQUENCE</scope>
    <source>
        <strain evidence="1">CBS 113818</strain>
    </source>
</reference>
<dbReference type="PANTHER" id="PTHR42923">
    <property type="entry name" value="PROTOPORPHYRINOGEN OXIDASE"/>
    <property type="match status" value="1"/>
</dbReference>
<dbReference type="PANTHER" id="PTHR42923:SF42">
    <property type="entry name" value="AMINE OXIDASE DOMAIN-CONTAINING PROTEIN"/>
    <property type="match status" value="1"/>
</dbReference>
<name>A0A6A7ABC9_9PLEO</name>
<protein>
    <recommendedName>
        <fullName evidence="3">FAD/NAD(P)-binding domain-containing protein</fullName>
    </recommendedName>
</protein>
<dbReference type="InterPro" id="IPR036188">
    <property type="entry name" value="FAD/NAD-bd_sf"/>
</dbReference>
<dbReference type="AlphaFoldDB" id="A0A6A7ABC9"/>
<dbReference type="GO" id="GO:0016491">
    <property type="term" value="F:oxidoreductase activity"/>
    <property type="evidence" value="ECO:0007669"/>
    <property type="project" value="TreeGrafter"/>
</dbReference>
<accession>A0A6A7ABC9</accession>
<dbReference type="InterPro" id="IPR050464">
    <property type="entry name" value="Zeta_carotene_desat/Oxidored"/>
</dbReference>
<keyword evidence="2" id="KW-1185">Reference proteome</keyword>
<dbReference type="OrthoDB" id="5977668at2759"/>
<evidence type="ECO:0000313" key="2">
    <source>
        <dbReference type="Proteomes" id="UP000799424"/>
    </source>
</evidence>
<dbReference type="Pfam" id="PF13450">
    <property type="entry name" value="NAD_binding_8"/>
    <property type="match status" value="1"/>
</dbReference>
<evidence type="ECO:0008006" key="3">
    <source>
        <dbReference type="Google" id="ProtNLM"/>
    </source>
</evidence>
<dbReference type="Gene3D" id="3.50.50.60">
    <property type="entry name" value="FAD/NAD(P)-binding domain"/>
    <property type="match status" value="1"/>
</dbReference>
<dbReference type="SUPFAM" id="SSF51905">
    <property type="entry name" value="FAD/NAD(P)-binding domain"/>
    <property type="match status" value="1"/>
</dbReference>
<dbReference type="Proteomes" id="UP000799424">
    <property type="component" value="Unassembled WGS sequence"/>
</dbReference>
<evidence type="ECO:0000313" key="1">
    <source>
        <dbReference type="EMBL" id="KAF2830552.1"/>
    </source>
</evidence>
<sequence length="453" mass="50153">MESKQRVAVVGSGLAGLLTANLLHHDAQQRYDVHVFESGNCLSLDAASISLPNATRTSSDRVDLPMRAFAGGFYSNLKSLYDYLKIPYHSQPFLFEFAKAQETSSTNDGSYFAHASNLHQFAPQPSAVGTIRHLVEVLYMIVCYSWFSLCCFLVAPHTGETLQQYLTRTWTPQRFVTYYLLPMMSGVTTCPHEALLNFPASDLTEYKRKTHRAPHYTVSSGVKSVQDRLVRGIAYTLGAVVKAVEPQEKGVKLTWMIEGDLHTTTFDRIILAVAPDVVGQIFEPLSHHMTRMPTAVVESVVHTDNSVLAKRGPVQIAAEKYGAQLIRLRTSTGTTSLTESHHVQPCGAIVTTCPYSSLDPSLVLQSAKFTRVLRSVESQRIVNAIFGEGERSYGDEKAVPQWKNGNDNVWLAGGWCWDGMVLLEGCVISAMRVANAFGVDVPWQQQYGSKIEL</sequence>
<dbReference type="EMBL" id="MU006219">
    <property type="protein sequence ID" value="KAF2830552.1"/>
    <property type="molecule type" value="Genomic_DNA"/>
</dbReference>
<proteinExistence type="predicted"/>